<gene>
    <name evidence="1" type="ORF">RUM44_012484</name>
</gene>
<reference evidence="1 2" key="1">
    <citation type="submission" date="2023-09" db="EMBL/GenBank/DDBJ databases">
        <title>Genomes of two closely related lineages of the louse Polyplax serrata with different host specificities.</title>
        <authorList>
            <person name="Martinu J."/>
            <person name="Tarabai H."/>
            <person name="Stefka J."/>
            <person name="Hypsa V."/>
        </authorList>
    </citation>
    <scope>NUCLEOTIDE SEQUENCE [LARGE SCALE GENOMIC DNA]</scope>
    <source>
        <strain evidence="1">98ZLc_SE</strain>
    </source>
</reference>
<evidence type="ECO:0000313" key="2">
    <source>
        <dbReference type="Proteomes" id="UP001359485"/>
    </source>
</evidence>
<comment type="caution">
    <text evidence="1">The sequence shown here is derived from an EMBL/GenBank/DDBJ whole genome shotgun (WGS) entry which is preliminary data.</text>
</comment>
<protein>
    <submittedName>
        <fullName evidence="1">Uncharacterized protein</fullName>
    </submittedName>
</protein>
<dbReference type="EMBL" id="JAWJWF010000001">
    <property type="protein sequence ID" value="KAK6640787.1"/>
    <property type="molecule type" value="Genomic_DNA"/>
</dbReference>
<keyword evidence="2" id="KW-1185">Reference proteome</keyword>
<evidence type="ECO:0000313" key="1">
    <source>
        <dbReference type="EMBL" id="KAK6640787.1"/>
    </source>
</evidence>
<proteinExistence type="predicted"/>
<sequence>MVLPDKNRSCILIAFDFLSRLLKVKVVFVAHIGNLWIHRIFELRRERERGRDGDVVKEEEQGTGQGVVGWDECSSFGSLMKDTWVERIKILG</sequence>
<dbReference type="Proteomes" id="UP001359485">
    <property type="component" value="Unassembled WGS sequence"/>
</dbReference>
<accession>A0ABR1BFC0</accession>
<name>A0ABR1BFC0_POLSC</name>
<organism evidence="1 2">
    <name type="scientific">Polyplax serrata</name>
    <name type="common">Common mouse louse</name>
    <dbReference type="NCBI Taxonomy" id="468196"/>
    <lineage>
        <taxon>Eukaryota</taxon>
        <taxon>Metazoa</taxon>
        <taxon>Ecdysozoa</taxon>
        <taxon>Arthropoda</taxon>
        <taxon>Hexapoda</taxon>
        <taxon>Insecta</taxon>
        <taxon>Pterygota</taxon>
        <taxon>Neoptera</taxon>
        <taxon>Paraneoptera</taxon>
        <taxon>Psocodea</taxon>
        <taxon>Troctomorpha</taxon>
        <taxon>Phthiraptera</taxon>
        <taxon>Anoplura</taxon>
        <taxon>Polyplacidae</taxon>
        <taxon>Polyplax</taxon>
    </lineage>
</organism>